<dbReference type="RefSeq" id="WP_263827259.1">
    <property type="nucleotide sequence ID" value="NZ_JAOWLB010000002.1"/>
</dbReference>
<dbReference type="EMBL" id="JAOWLB010000002">
    <property type="protein sequence ID" value="MCV2887430.1"/>
    <property type="molecule type" value="Genomic_DNA"/>
</dbReference>
<dbReference type="InterPro" id="IPR011055">
    <property type="entry name" value="Dup_hybrid_motif"/>
</dbReference>
<keyword evidence="5" id="KW-1185">Reference proteome</keyword>
<keyword evidence="2" id="KW-0732">Signal</keyword>
<dbReference type="Gene3D" id="2.70.70.10">
    <property type="entry name" value="Glucose Permease (Domain IIA)"/>
    <property type="match status" value="1"/>
</dbReference>
<feature type="domain" description="M23ase beta-sheet core" evidence="3">
    <location>
        <begin position="261"/>
        <end position="368"/>
    </location>
</feature>
<evidence type="ECO:0000313" key="4">
    <source>
        <dbReference type="EMBL" id="MCV2887430.1"/>
    </source>
</evidence>
<accession>A0ABT3AFG6</accession>
<dbReference type="InterPro" id="IPR016047">
    <property type="entry name" value="M23ase_b-sheet_dom"/>
</dbReference>
<evidence type="ECO:0000256" key="1">
    <source>
        <dbReference type="SAM" id="MobiDB-lite"/>
    </source>
</evidence>
<dbReference type="SUPFAM" id="SSF51261">
    <property type="entry name" value="Duplicated hybrid motif"/>
    <property type="match status" value="1"/>
</dbReference>
<evidence type="ECO:0000256" key="2">
    <source>
        <dbReference type="SAM" id="SignalP"/>
    </source>
</evidence>
<gene>
    <name evidence="4" type="ORF">OE747_03715</name>
</gene>
<feature type="chain" id="PRO_5045327475" evidence="2">
    <location>
        <begin position="21"/>
        <end position="378"/>
    </location>
</feature>
<dbReference type="Pfam" id="PF01551">
    <property type="entry name" value="Peptidase_M23"/>
    <property type="match status" value="1"/>
</dbReference>
<dbReference type="Proteomes" id="UP001320899">
    <property type="component" value="Unassembled WGS sequence"/>
</dbReference>
<comment type="caution">
    <text evidence="4">The sequence shown here is derived from an EMBL/GenBank/DDBJ whole genome shotgun (WGS) entry which is preliminary data.</text>
</comment>
<feature type="region of interest" description="Disordered" evidence="1">
    <location>
        <begin position="359"/>
        <end position="378"/>
    </location>
</feature>
<organism evidence="4 5">
    <name type="scientific">Ruegeria aquimaris</name>
    <dbReference type="NCBI Taxonomy" id="2984333"/>
    <lineage>
        <taxon>Bacteria</taxon>
        <taxon>Pseudomonadati</taxon>
        <taxon>Pseudomonadota</taxon>
        <taxon>Alphaproteobacteria</taxon>
        <taxon>Rhodobacterales</taxon>
        <taxon>Roseobacteraceae</taxon>
        <taxon>Ruegeria</taxon>
    </lineage>
</organism>
<name>A0ABT3AFG6_9RHOB</name>
<evidence type="ECO:0000313" key="5">
    <source>
        <dbReference type="Proteomes" id="UP001320899"/>
    </source>
</evidence>
<proteinExistence type="predicted"/>
<evidence type="ECO:0000259" key="3">
    <source>
        <dbReference type="Pfam" id="PF01551"/>
    </source>
</evidence>
<feature type="signal peptide" evidence="2">
    <location>
        <begin position="1"/>
        <end position="20"/>
    </location>
</feature>
<protein>
    <submittedName>
        <fullName evidence="4">Peptidoglycan DD-metalloendopeptidase family protein</fullName>
    </submittedName>
</protein>
<reference evidence="4 5" key="1">
    <citation type="submission" date="2022-10" db="EMBL/GenBank/DDBJ databases">
        <title>Ruegeria sp. nov., isolated from ocean surface sediments.</title>
        <authorList>
            <person name="He W."/>
            <person name="Xue H.-P."/>
            <person name="Zhang D.-F."/>
        </authorList>
    </citation>
    <scope>NUCLEOTIDE SEQUENCE [LARGE SCALE GENOMIC DNA]</scope>
    <source>
        <strain evidence="4 5">XHP0148</strain>
    </source>
</reference>
<sequence length="378" mass="39654">MIRRAAFVFSLGLWAGTAVAETDPAEAARAAAQMLEDASIALSEAESARDRVRALTDTVQAFEAGLAAMRDGLRRASVREGQIAAQLKARESEVSQLLGVLQTIETSPPPVLLLHPSGPLGAARSAMMVAEVTPALKAQVDRLSHDLEEVRTLRELQQSAAETLQEGLAGIQQARADLSQAIADRTDLPRRFTEDPVRTAILVSSTETLDGFASGLAEIAEGEIAETSADISALKGELPLPVQGVLLRKAGQADAAGVTRSGILIATRPRALVSAPTASTIRYRGPLLDLGNVVILEPQPDLLIVLSGLQEVYGNAGEVIPAGSPVGLMGGANQEIGAILSTSGDGSGTERSETLYIEVREGDSPVDPETWFQTDKDG</sequence>